<comment type="caution">
    <text evidence="3">The sequence shown here is derived from an EMBL/GenBank/DDBJ whole genome shotgun (WGS) entry which is preliminary data.</text>
</comment>
<dbReference type="PANTHER" id="PTHR11373">
    <property type="entry name" value="DEOXYNUCLEOSIDE TRIPHOSPHATE TRIPHOSPHOHYDROLASE"/>
    <property type="match status" value="1"/>
</dbReference>
<protein>
    <recommendedName>
        <fullName evidence="2">HD domain-containing protein</fullName>
    </recommendedName>
</protein>
<dbReference type="InterPro" id="IPR050135">
    <property type="entry name" value="dGTPase-like"/>
</dbReference>
<dbReference type="Pfam" id="PF01966">
    <property type="entry name" value="HD"/>
    <property type="match status" value="1"/>
</dbReference>
<dbReference type="SMART" id="SM00471">
    <property type="entry name" value="HDc"/>
    <property type="match status" value="1"/>
</dbReference>
<dbReference type="InterPro" id="IPR003607">
    <property type="entry name" value="HD/PDEase_dom"/>
</dbReference>
<dbReference type="PROSITE" id="PS51831">
    <property type="entry name" value="HD"/>
    <property type="match status" value="1"/>
</dbReference>
<dbReference type="eggNOG" id="COG0232">
    <property type="taxonomic scope" value="Bacteria"/>
</dbReference>
<dbReference type="InterPro" id="IPR023293">
    <property type="entry name" value="dGTP_triP_hydro_central_sf"/>
</dbReference>
<dbReference type="PANTHER" id="PTHR11373:SF32">
    <property type="entry name" value="DEOXYGUANOSINETRIPHOSPHATE TRIPHOSPHOHYDROLASE"/>
    <property type="match status" value="1"/>
</dbReference>
<dbReference type="Gene3D" id="1.10.3410.10">
    <property type="entry name" value="putative deoxyguanosinetriphosphate triphosphohydrolase like domain"/>
    <property type="match status" value="1"/>
</dbReference>
<evidence type="ECO:0000313" key="3">
    <source>
        <dbReference type="EMBL" id="OBY12478.1"/>
    </source>
</evidence>
<evidence type="ECO:0000256" key="1">
    <source>
        <dbReference type="ARBA" id="ARBA00022801"/>
    </source>
</evidence>
<dbReference type="NCBIfam" id="NF002205">
    <property type="entry name" value="PRK01096.1"/>
    <property type="match status" value="1"/>
</dbReference>
<dbReference type="SUPFAM" id="SSF109604">
    <property type="entry name" value="HD-domain/PDEase-like"/>
    <property type="match status" value="1"/>
</dbReference>
<dbReference type="InterPro" id="IPR027432">
    <property type="entry name" value="dGTP_triphosphohydrolase_C"/>
</dbReference>
<dbReference type="GO" id="GO:0006203">
    <property type="term" value="P:dGTP catabolic process"/>
    <property type="evidence" value="ECO:0007669"/>
    <property type="project" value="TreeGrafter"/>
</dbReference>
<dbReference type="AlphaFoldDB" id="A0A174FXG7"/>
<gene>
    <name evidence="3" type="ORF">CP373A1_00160</name>
</gene>
<dbReference type="Gene3D" id="1.10.3210.10">
    <property type="entry name" value="Hypothetical protein af1432"/>
    <property type="match status" value="1"/>
</dbReference>
<evidence type="ECO:0000313" key="4">
    <source>
        <dbReference type="Proteomes" id="UP000092714"/>
    </source>
</evidence>
<reference evidence="3 4" key="1">
    <citation type="submission" date="2016-06" db="EMBL/GenBank/DDBJ databases">
        <authorList>
            <person name="Kjaerup R.B."/>
            <person name="Dalgaard T.S."/>
            <person name="Juul-Madsen H.R."/>
        </authorList>
    </citation>
    <scope>NUCLEOTIDE SEQUENCE [LARGE SCALE GENOMIC DNA]</scope>
    <source>
        <strain evidence="3 4">373-A1</strain>
    </source>
</reference>
<dbReference type="Gene3D" id="1.10.3550.10">
    <property type="entry name" value="eoxyguanosinetriphosphate triphosphohydrolase domain-like"/>
    <property type="match status" value="1"/>
</dbReference>
<organism evidence="3 4">
    <name type="scientific">Clostridium paraputrificum</name>
    <dbReference type="NCBI Taxonomy" id="29363"/>
    <lineage>
        <taxon>Bacteria</taxon>
        <taxon>Bacillati</taxon>
        <taxon>Bacillota</taxon>
        <taxon>Clostridia</taxon>
        <taxon>Eubacteriales</taxon>
        <taxon>Clostridiaceae</taxon>
        <taxon>Clostridium</taxon>
    </lineage>
</organism>
<name>A0A174FXG7_9CLOT</name>
<dbReference type="NCBIfam" id="TIGR01353">
    <property type="entry name" value="dGTP_triPase"/>
    <property type="match status" value="1"/>
</dbReference>
<dbReference type="GO" id="GO:0008832">
    <property type="term" value="F:dGTPase activity"/>
    <property type="evidence" value="ECO:0007669"/>
    <property type="project" value="TreeGrafter"/>
</dbReference>
<dbReference type="Proteomes" id="UP000092714">
    <property type="component" value="Unassembled WGS sequence"/>
</dbReference>
<accession>A0A174FXG7</accession>
<proteinExistence type="predicted"/>
<dbReference type="GeneID" id="42775432"/>
<keyword evidence="4" id="KW-1185">Reference proteome</keyword>
<dbReference type="EMBL" id="MAPZ01000007">
    <property type="protein sequence ID" value="OBY12478.1"/>
    <property type="molecule type" value="Genomic_DNA"/>
</dbReference>
<sequence length="480" mass="55943">MTRFKWNDILNKNRIKEYKSAKKNFDGRDEFENDYDRILFSASFRRLQDKAQVFPLEKLDFVRTRLTHSLEVSSIGKSLGMIIGLQLIPLTKGTDDEINFQMVEEIGNVLSCAGLIHDLGNPPFGHFGEVAIREWFASKLKKNKDGSFYFKFEEYEFKLERQEALDLLNFEGNAQGLRILTKLHFVIDRYGMNLTTGVLNSIIKYPISSLELGNKKFGGKKIGYFKAEENTFNYIVNSTKIGKNRNPLVYILEAADDIAYLLGDLEDAFSKKIFSHELFKNKYREFIKEEGYEEKTLEESLSFYLSKNYDIAKEEYGYEDPGEYALKSFIIKLNRYFKDCVSEEFISSYDEIMRGEYKGNLIENSKANKVSSFLRRISNEYVYNNDRIVSNEIVGYKIIEFLLDTFIPVALNKDVKPYEGYDGKLYSLISKNYRFVCEHSIEQKDCSEEYCRLLLVTDFICGMTDSYAAHIYHELLGMRI</sequence>
<feature type="domain" description="HD" evidence="2">
    <location>
        <begin position="65"/>
        <end position="261"/>
    </location>
</feature>
<keyword evidence="1" id="KW-0378">Hydrolase</keyword>
<dbReference type="InterPro" id="IPR006261">
    <property type="entry name" value="dGTPase"/>
</dbReference>
<dbReference type="RefSeq" id="WP_034865914.1">
    <property type="nucleotide sequence ID" value="NZ_CABHIH010000001.1"/>
</dbReference>
<evidence type="ECO:0000259" key="2">
    <source>
        <dbReference type="PROSITE" id="PS51831"/>
    </source>
</evidence>
<dbReference type="InterPro" id="IPR006674">
    <property type="entry name" value="HD_domain"/>
</dbReference>